<keyword evidence="4" id="KW-1015">Disulfide bond</keyword>
<evidence type="ECO:0000313" key="7">
    <source>
        <dbReference type="EMBL" id="OAA32697.1"/>
    </source>
</evidence>
<evidence type="ECO:0000256" key="1">
    <source>
        <dbReference type="ARBA" id="ARBA00022656"/>
    </source>
</evidence>
<dbReference type="GO" id="GO:0090729">
    <property type="term" value="F:toxin activity"/>
    <property type="evidence" value="ECO:0007669"/>
    <property type="project" value="UniProtKB-KW"/>
</dbReference>
<protein>
    <submittedName>
        <fullName evidence="7">Heat-labile enterotoxin, A chain</fullName>
    </submittedName>
</protein>
<organism evidence="7 8">
    <name type="scientific">Moelleriella libera RCEF 2490</name>
    <dbReference type="NCBI Taxonomy" id="1081109"/>
    <lineage>
        <taxon>Eukaryota</taxon>
        <taxon>Fungi</taxon>
        <taxon>Dikarya</taxon>
        <taxon>Ascomycota</taxon>
        <taxon>Pezizomycotina</taxon>
        <taxon>Sordariomycetes</taxon>
        <taxon>Hypocreomycetidae</taxon>
        <taxon>Hypocreales</taxon>
        <taxon>Clavicipitaceae</taxon>
        <taxon>Moelleriella</taxon>
    </lineage>
</organism>
<feature type="signal peptide" evidence="6">
    <location>
        <begin position="1"/>
        <end position="18"/>
    </location>
</feature>
<proteinExistence type="predicted"/>
<dbReference type="InterPro" id="IPR001144">
    <property type="entry name" value="Enterotoxin_A"/>
</dbReference>
<evidence type="ECO:0000256" key="4">
    <source>
        <dbReference type="ARBA" id="ARBA00023157"/>
    </source>
</evidence>
<comment type="caution">
    <text evidence="7">The sequence shown here is derived from an EMBL/GenBank/DDBJ whole genome shotgun (WGS) entry which is preliminary data.</text>
</comment>
<dbReference type="STRING" id="1081109.A0A166ULS7"/>
<feature type="compositionally biased region" description="Pro residues" evidence="5">
    <location>
        <begin position="37"/>
        <end position="61"/>
    </location>
</feature>
<dbReference type="Gene3D" id="3.90.210.10">
    <property type="entry name" value="Heat-Labile Enterotoxin, subunit A"/>
    <property type="match status" value="1"/>
</dbReference>
<accession>A0A166ULS7</accession>
<dbReference type="AlphaFoldDB" id="A0A166ULS7"/>
<dbReference type="PROSITE" id="PS51257">
    <property type="entry name" value="PROKAR_LIPOPROTEIN"/>
    <property type="match status" value="1"/>
</dbReference>
<feature type="chain" id="PRO_5007880692" evidence="6">
    <location>
        <begin position="19"/>
        <end position="814"/>
    </location>
</feature>
<feature type="compositionally biased region" description="Basic and acidic residues" evidence="5">
    <location>
        <begin position="413"/>
        <end position="425"/>
    </location>
</feature>
<dbReference type="OrthoDB" id="4933784at2759"/>
<sequence length="814" mass="91350">MRFSSLGLHLLLIGACGAAPNKNINDVKAQAYQVARAPPPPPPPNPTWNPPKPDPNAPLPIPPRATILYRGEFFRGPDDVRKAGGFDSHAKRILEKKHDTIKKMTPDMFKTGSSLIQHGEFKCKVSSYVSASRSENTAKNFANMEDRKIGYVYAIRPSSDMVDVQGSLGGDRYYKNAHEEEVAGVYDIPWSQVISWRTVKKDPKTGQWEFVEKSEKKNDKFVEPKDTHYQIHYQLAGWQEGAVAWDHPSYKPYKKQAVEEFLNEHLLKFRFKGNVKAFQKFRGDKRWAVLPKSKGGKREAGVPDIEPQASQGAGHDLKGRDTRERGPLIIGQGYSTFLGKGVKPRAAILPSTNGTPPEVNNRRNLPEGPSANEVGQLSKLPFKEPTGNLTGIDAKSYFTSELEADLELLRKLEGNSKGKREDDPKPPAPSPPRGDSCTGQVPKKYEFVRDYASYLKTLDISLSATVSGYGQSASVSGSYLDQAQITEDSLTYVVIIEVLRQDEMKKDFKFNTALYDQNKESFVAEFGDRFIRDFYKGGKMIARIDFKSKESSDKKELQAKVDLAMGYWGVTGEASAEVKQSMEEVNKRTTLSVSIFYQGDISKLGGQGEAPEKIEGKPVEAAFQEVRRWGDKFVENACSHDYYLKPYLEEYRFADGFPSSQKIPDYRMAKDAATNVAADPTKTRKLTEELLVKLNKEFIGKHQHYLDIDYISGIQTTKNANNACTSFELKIQSDADAKLSDLAKGAGGDYRYLICKQEANKRPVRRVGIYREKDSVDSYITAKTDGFTHRTGDINSGRDGWGWSEMYVYLLWGY</sequence>
<evidence type="ECO:0000256" key="5">
    <source>
        <dbReference type="SAM" id="MobiDB-lite"/>
    </source>
</evidence>
<feature type="region of interest" description="Disordered" evidence="5">
    <location>
        <begin position="34"/>
        <end position="61"/>
    </location>
</feature>
<name>A0A166ULS7_9HYPO</name>
<dbReference type="EMBL" id="AZGY01000001">
    <property type="protein sequence ID" value="OAA32697.1"/>
    <property type="molecule type" value="Genomic_DNA"/>
</dbReference>
<keyword evidence="1" id="KW-0800">Toxin</keyword>
<dbReference type="Proteomes" id="UP000078544">
    <property type="component" value="Unassembled WGS sequence"/>
</dbReference>
<dbReference type="Pfam" id="PF01375">
    <property type="entry name" value="Enterotoxin_a"/>
    <property type="match status" value="1"/>
</dbReference>
<evidence type="ECO:0000256" key="3">
    <source>
        <dbReference type="ARBA" id="ARBA00023026"/>
    </source>
</evidence>
<gene>
    <name evidence="7" type="ORF">AAL_00162</name>
</gene>
<feature type="compositionally biased region" description="Basic and acidic residues" evidence="5">
    <location>
        <begin position="315"/>
        <end position="325"/>
    </location>
</feature>
<feature type="region of interest" description="Disordered" evidence="5">
    <location>
        <begin position="346"/>
        <end position="386"/>
    </location>
</feature>
<keyword evidence="2 6" id="KW-0732">Signal</keyword>
<reference evidence="7 8" key="1">
    <citation type="journal article" date="2016" name="Genome Biol. Evol.">
        <title>Divergent and convergent evolution of fungal pathogenicity.</title>
        <authorList>
            <person name="Shang Y."/>
            <person name="Xiao G."/>
            <person name="Zheng P."/>
            <person name="Cen K."/>
            <person name="Zhan S."/>
            <person name="Wang C."/>
        </authorList>
    </citation>
    <scope>NUCLEOTIDE SEQUENCE [LARGE SCALE GENOMIC DNA]</scope>
    <source>
        <strain evidence="7 8">RCEF 2490</strain>
    </source>
</reference>
<feature type="region of interest" description="Disordered" evidence="5">
    <location>
        <begin position="293"/>
        <end position="325"/>
    </location>
</feature>
<dbReference type="SUPFAM" id="SSF56399">
    <property type="entry name" value="ADP-ribosylation"/>
    <property type="match status" value="1"/>
</dbReference>
<keyword evidence="3" id="KW-0843">Virulence</keyword>
<evidence type="ECO:0000256" key="6">
    <source>
        <dbReference type="SAM" id="SignalP"/>
    </source>
</evidence>
<evidence type="ECO:0000313" key="8">
    <source>
        <dbReference type="Proteomes" id="UP000078544"/>
    </source>
</evidence>
<feature type="region of interest" description="Disordered" evidence="5">
    <location>
        <begin position="413"/>
        <end position="440"/>
    </location>
</feature>
<keyword evidence="8" id="KW-1185">Reference proteome</keyword>
<evidence type="ECO:0000256" key="2">
    <source>
        <dbReference type="ARBA" id="ARBA00022729"/>
    </source>
</evidence>